<name>A0A5D4SVL9_9BACI</name>
<accession>A0A5D4SVL9</accession>
<comment type="caution">
    <text evidence="1">The sequence shown here is derived from an EMBL/GenBank/DDBJ whole genome shotgun (WGS) entry which is preliminary data.</text>
</comment>
<organism evidence="1 2">
    <name type="scientific">Sutcliffiella horikoshii</name>
    <dbReference type="NCBI Taxonomy" id="79883"/>
    <lineage>
        <taxon>Bacteria</taxon>
        <taxon>Bacillati</taxon>
        <taxon>Bacillota</taxon>
        <taxon>Bacilli</taxon>
        <taxon>Bacillales</taxon>
        <taxon>Bacillaceae</taxon>
        <taxon>Sutcliffiella</taxon>
    </lineage>
</organism>
<gene>
    <name evidence="1" type="ORF">FZC75_19065</name>
</gene>
<sequence>MKIEFIRNTFPPKFFRNIRRNLVPFSSSLSNLHISANLVGPHNIANHEFRNIVSNGVITHQQLLDLHNRLVNFLTYYLINTVFCGGVIRPKYDVLGSDPFFVYNNSIYLDKSLIDLVTSDEKRVISSVYGEALVSLMLMSLNGVSAHGVLKVNSSNISSPDFLVVNNRRRILLVTEVKSSINNAMNDVTRQKRGYKRGLGVNVIFNSHLINRKPAIVRISDPHYSIKGLNLWSSVIFNMALIDTVQIINSNLINFRNVNSAEIVLEQYRHQIIIDSTKPINLEYSTENNQINFLEDKVNNFFDVYLNMPPQKNTGYLGIYKVSE</sequence>
<dbReference type="Proteomes" id="UP000324517">
    <property type="component" value="Unassembled WGS sequence"/>
</dbReference>
<protein>
    <submittedName>
        <fullName evidence="1">Uncharacterized protein</fullName>
    </submittedName>
</protein>
<dbReference type="AlphaFoldDB" id="A0A5D4SVL9"/>
<evidence type="ECO:0000313" key="2">
    <source>
        <dbReference type="Proteomes" id="UP000324517"/>
    </source>
</evidence>
<reference evidence="1 2" key="1">
    <citation type="submission" date="2019-08" db="EMBL/GenBank/DDBJ databases">
        <title>Bacillus genomes from the desert of Cuatro Cienegas, Coahuila.</title>
        <authorList>
            <person name="Olmedo-Alvarez G."/>
        </authorList>
    </citation>
    <scope>NUCLEOTIDE SEQUENCE [LARGE SCALE GENOMIC DNA]</scope>
    <source>
        <strain evidence="1 2">CH98b_3T</strain>
    </source>
</reference>
<proteinExistence type="predicted"/>
<evidence type="ECO:0000313" key="1">
    <source>
        <dbReference type="EMBL" id="TYS67345.1"/>
    </source>
</evidence>
<dbReference type="RefSeq" id="WP_187442517.1">
    <property type="nucleotide sequence ID" value="NZ_VTET01000012.1"/>
</dbReference>
<dbReference type="EMBL" id="VTET01000012">
    <property type="protein sequence ID" value="TYS67345.1"/>
    <property type="molecule type" value="Genomic_DNA"/>
</dbReference>